<dbReference type="EnsemblMetazoa" id="CapteT198378">
    <property type="protein sequence ID" value="CapteP198378"/>
    <property type="gene ID" value="CapteG198378"/>
</dbReference>
<dbReference type="InterPro" id="IPR002108">
    <property type="entry name" value="ADF-H"/>
</dbReference>
<dbReference type="STRING" id="283909.R7UJW5"/>
<feature type="domain" description="ADF-H" evidence="1">
    <location>
        <begin position="137"/>
        <end position="289"/>
    </location>
</feature>
<reference evidence="2 4" key="2">
    <citation type="journal article" date="2013" name="Nature">
        <title>Insights into bilaterian evolution from three spiralian genomes.</title>
        <authorList>
            <person name="Simakov O."/>
            <person name="Marletaz F."/>
            <person name="Cho S.J."/>
            <person name="Edsinger-Gonzales E."/>
            <person name="Havlak P."/>
            <person name="Hellsten U."/>
            <person name="Kuo D.H."/>
            <person name="Larsson T."/>
            <person name="Lv J."/>
            <person name="Arendt D."/>
            <person name="Savage R."/>
            <person name="Osoegawa K."/>
            <person name="de Jong P."/>
            <person name="Grimwood J."/>
            <person name="Chapman J.A."/>
            <person name="Shapiro H."/>
            <person name="Aerts A."/>
            <person name="Otillar R.P."/>
            <person name="Terry A.Y."/>
            <person name="Boore J.L."/>
            <person name="Grigoriev I.V."/>
            <person name="Lindberg D.R."/>
            <person name="Seaver E.C."/>
            <person name="Weisblat D.A."/>
            <person name="Putnam N.H."/>
            <person name="Rokhsar D.S."/>
        </authorList>
    </citation>
    <scope>NUCLEOTIDE SEQUENCE</scope>
    <source>
        <strain evidence="2 4">I ESC-2004</strain>
    </source>
</reference>
<protein>
    <recommendedName>
        <fullName evidence="1">ADF-H domain-containing protein</fullName>
    </recommendedName>
</protein>
<reference evidence="3" key="3">
    <citation type="submission" date="2015-06" db="UniProtKB">
        <authorList>
            <consortium name="EnsemblMetazoa"/>
        </authorList>
    </citation>
    <scope>IDENTIFICATION</scope>
</reference>
<reference evidence="4" key="1">
    <citation type="submission" date="2012-12" db="EMBL/GenBank/DDBJ databases">
        <authorList>
            <person name="Hellsten U."/>
            <person name="Grimwood J."/>
            <person name="Chapman J.A."/>
            <person name="Shapiro H."/>
            <person name="Aerts A."/>
            <person name="Otillar R.P."/>
            <person name="Terry A.Y."/>
            <person name="Boore J.L."/>
            <person name="Simakov O."/>
            <person name="Marletaz F."/>
            <person name="Cho S.-J."/>
            <person name="Edsinger-Gonzales E."/>
            <person name="Havlak P."/>
            <person name="Kuo D.-H."/>
            <person name="Larsson T."/>
            <person name="Lv J."/>
            <person name="Arendt D."/>
            <person name="Savage R."/>
            <person name="Osoegawa K."/>
            <person name="de Jong P."/>
            <person name="Lindberg D.R."/>
            <person name="Seaver E.C."/>
            <person name="Weisblat D.A."/>
            <person name="Putnam N.H."/>
            <person name="Grigoriev I.V."/>
            <person name="Rokhsar D.S."/>
        </authorList>
    </citation>
    <scope>NUCLEOTIDE SEQUENCE</scope>
    <source>
        <strain evidence="4">I ESC-2004</strain>
    </source>
</reference>
<evidence type="ECO:0000313" key="3">
    <source>
        <dbReference type="EnsemblMetazoa" id="CapteP198378"/>
    </source>
</evidence>
<dbReference type="OrthoDB" id="20822at2759"/>
<dbReference type="SUPFAM" id="SSF55753">
    <property type="entry name" value="Actin depolymerizing proteins"/>
    <property type="match status" value="1"/>
</dbReference>
<dbReference type="Proteomes" id="UP000014760">
    <property type="component" value="Unassembled WGS sequence"/>
</dbReference>
<name>R7UJW5_CAPTE</name>
<proteinExistence type="predicted"/>
<sequence>MSSGGALATEIEILDVGAFNAALAKCRQPSSGVPRTAWLILAHVDGDVNKVQLFGQNSGVLATVAGWKQRLVPDRILYSLLNISIVEQDAVVAKYVYVLLSWLVQLGDKPGGMNASLVTDEASRLPLRPPTAPLVNGLGVSNDLTLAISQVRETNGAINWVIAAFKDYAACKALSLIAKGFGRIDPMKEHLDESQVMYILLRVNATKDSCPTTKMLLIKWCVMIDLYDELLRLILIDLFRMGGDVKPLARGQRTQFPGAVEKAFAPYHATISCSGQEEFTEEHVAEKVKAKLGADIAISW</sequence>
<gene>
    <name evidence="2" type="ORF">CAPTEDRAFT_198378</name>
</gene>
<accession>R7UJW5</accession>
<keyword evidence="4" id="KW-1185">Reference proteome</keyword>
<dbReference type="Pfam" id="PF00241">
    <property type="entry name" value="Cofilin_ADF"/>
    <property type="match status" value="1"/>
</dbReference>
<evidence type="ECO:0000259" key="1">
    <source>
        <dbReference type="PROSITE" id="PS51263"/>
    </source>
</evidence>
<dbReference type="Gene3D" id="3.40.20.10">
    <property type="entry name" value="Severin"/>
    <property type="match status" value="1"/>
</dbReference>
<dbReference type="HOGENOM" id="CLU_928262_0_0_1"/>
<organism evidence="2">
    <name type="scientific">Capitella teleta</name>
    <name type="common">Polychaete worm</name>
    <dbReference type="NCBI Taxonomy" id="283909"/>
    <lineage>
        <taxon>Eukaryota</taxon>
        <taxon>Metazoa</taxon>
        <taxon>Spiralia</taxon>
        <taxon>Lophotrochozoa</taxon>
        <taxon>Annelida</taxon>
        <taxon>Polychaeta</taxon>
        <taxon>Sedentaria</taxon>
        <taxon>Scolecida</taxon>
        <taxon>Capitellidae</taxon>
        <taxon>Capitella</taxon>
    </lineage>
</organism>
<dbReference type="PROSITE" id="PS51263">
    <property type="entry name" value="ADF_H"/>
    <property type="match status" value="1"/>
</dbReference>
<dbReference type="EMBL" id="KB300677">
    <property type="protein sequence ID" value="ELU06393.1"/>
    <property type="molecule type" value="Genomic_DNA"/>
</dbReference>
<dbReference type="GO" id="GO:0003779">
    <property type="term" value="F:actin binding"/>
    <property type="evidence" value="ECO:0007669"/>
    <property type="project" value="InterPro"/>
</dbReference>
<dbReference type="EMBL" id="AMQN01007418">
    <property type="status" value="NOT_ANNOTATED_CDS"/>
    <property type="molecule type" value="Genomic_DNA"/>
</dbReference>
<dbReference type="InterPro" id="IPR029006">
    <property type="entry name" value="ADF-H/Gelsolin-like_dom_sf"/>
</dbReference>
<dbReference type="AlphaFoldDB" id="R7UJW5"/>
<evidence type="ECO:0000313" key="4">
    <source>
        <dbReference type="Proteomes" id="UP000014760"/>
    </source>
</evidence>
<dbReference type="OMA" id="WVIAKSE"/>
<evidence type="ECO:0000313" key="2">
    <source>
        <dbReference type="EMBL" id="ELU06393.1"/>
    </source>
</evidence>